<name>A0A4S4AZS6_9RHOO</name>
<dbReference type="PANTHER" id="PTHR41317:SF1">
    <property type="entry name" value="PD-(D_E)XK NUCLEASE FAMILY TRANSPOSASE"/>
    <property type="match status" value="1"/>
</dbReference>
<accession>A0A4S4AZS6</accession>
<dbReference type="Proteomes" id="UP000308430">
    <property type="component" value="Unassembled WGS sequence"/>
</dbReference>
<dbReference type="InterPro" id="IPR010106">
    <property type="entry name" value="RpnA"/>
</dbReference>
<proteinExistence type="predicted"/>
<dbReference type="AlphaFoldDB" id="A0A4S4AZS6"/>
<reference evidence="1 2" key="1">
    <citation type="submission" date="2019-04" db="EMBL/GenBank/DDBJ databases">
        <title>Azoarcus nasutitermitis sp. nov. isolated from termite nest.</title>
        <authorList>
            <person name="Lin S.-Y."/>
            <person name="Hameed A."/>
            <person name="Hsu Y.-H."/>
            <person name="Young C.-C."/>
        </authorList>
    </citation>
    <scope>NUCLEOTIDE SEQUENCE [LARGE SCALE GENOMIC DNA]</scope>
    <source>
        <strain evidence="1 2">CC-YHH838</strain>
    </source>
</reference>
<organism evidence="1 2">
    <name type="scientific">Pseudothauera nasutitermitis</name>
    <dbReference type="NCBI Taxonomy" id="2565930"/>
    <lineage>
        <taxon>Bacteria</taxon>
        <taxon>Pseudomonadati</taxon>
        <taxon>Pseudomonadota</taxon>
        <taxon>Betaproteobacteria</taxon>
        <taxon>Rhodocyclales</taxon>
        <taxon>Zoogloeaceae</taxon>
        <taxon>Pseudothauera</taxon>
    </lineage>
</organism>
<keyword evidence="2" id="KW-1185">Reference proteome</keyword>
<gene>
    <name evidence="1" type="ORF">E6C76_09055</name>
</gene>
<comment type="caution">
    <text evidence="1">The sequence shown here is derived from an EMBL/GenBank/DDBJ whole genome shotgun (WGS) entry which is preliminary data.</text>
</comment>
<dbReference type="RefSeq" id="WP_136347904.1">
    <property type="nucleotide sequence ID" value="NZ_SSOC01000003.1"/>
</dbReference>
<dbReference type="NCBIfam" id="TIGR01784">
    <property type="entry name" value="T_den_put_tspse"/>
    <property type="match status" value="1"/>
</dbReference>
<evidence type="ECO:0000313" key="1">
    <source>
        <dbReference type="EMBL" id="THF65698.1"/>
    </source>
</evidence>
<protein>
    <submittedName>
        <fullName evidence="1">Rpn family recombination-promoting nuclease/putative transposase</fullName>
    </submittedName>
</protein>
<dbReference type="PANTHER" id="PTHR41317">
    <property type="entry name" value="PD-(D_E)XK NUCLEASE FAMILY TRANSPOSASE"/>
    <property type="match status" value="1"/>
</dbReference>
<evidence type="ECO:0000313" key="2">
    <source>
        <dbReference type="Proteomes" id="UP000308430"/>
    </source>
</evidence>
<sequence>MSRPLLDPRNDFVFKRLFSAAPDLLADLINAVRADAPPVEVVDILNPSIEPAELTGKFIVLDVLARDAAGRLYNVEMQVRRHAGWNARSAYYLARLLAGQLNGGEDYTRLKPVIGIHLLDFTLFDEPAQAHWCFELRDRRQPRILLGEELQLNVLELPKADRLLAHSHGVLADWVTWFEHWQEDDRMRHITHEPVLQAQDYLDALSANDEARRLAFVRERALRDEKTELKVAREEGLAKGRMEGQSAVLLRLLERRFGPLPDTLRERVAQAGEAELLEWTDRVLLAGSLEDILGA</sequence>
<dbReference type="OrthoDB" id="8633154at2"/>
<dbReference type="Pfam" id="PF12784">
    <property type="entry name" value="PDDEXK_2"/>
    <property type="match status" value="1"/>
</dbReference>
<dbReference type="EMBL" id="SSOC01000003">
    <property type="protein sequence ID" value="THF65698.1"/>
    <property type="molecule type" value="Genomic_DNA"/>
</dbReference>